<name>A0A1V9E9N2_9BACT</name>
<dbReference type="OrthoDB" id="793244at2"/>
<comment type="caution">
    <text evidence="2">The sequence shown here is derived from an EMBL/GenBank/DDBJ whole genome shotgun (WGS) entry which is preliminary data.</text>
</comment>
<sequence length="427" mass="49230">MQKLHSIIWLLLLVNIVKAQSVSIYKTDSFRINQLSPNFVFDTLINYKKETLALADWKGKPVIIDFWGTHCLSCLKYDIPNLENFQTRFGDSVRVLLIASNSLEKVSRFYESRKKANKPLVLPCAIKQAVFDYFQIKELGTHVWIDDQGYIKAITDYSQVTEQNIAAFINKKEVHLREKEKLSAIDFKRYIVTVANEMDSNNVLFNSSLTKYLKGKTTSYPYFLKNVGTHLEATNVTIGLLYRIAFGDSTGLVPYNRWVIESAHPETIKMPPNADFNEWRKDNTFCYELRVSKEKQHEILKIMQDDLKRMFGANVFFENRVQKCLVLTADKNTHIQADKTARPKVSYNAEGSSVINLPFAKFFDTIDHYNQEKIIFDETGITENVTIALDAQMNDINALSEALKKYGLHLEYQDRSIKMLIIGDPVK</sequence>
<dbReference type="InterPro" id="IPR013766">
    <property type="entry name" value="Thioredoxin_domain"/>
</dbReference>
<dbReference type="GO" id="GO:0016491">
    <property type="term" value="F:oxidoreductase activity"/>
    <property type="evidence" value="ECO:0007669"/>
    <property type="project" value="InterPro"/>
</dbReference>
<protein>
    <recommendedName>
        <fullName evidence="1">Thioredoxin domain-containing protein</fullName>
    </recommendedName>
</protein>
<dbReference type="InterPro" id="IPR036249">
    <property type="entry name" value="Thioredoxin-like_sf"/>
</dbReference>
<feature type="domain" description="Thioredoxin" evidence="1">
    <location>
        <begin position="30"/>
        <end position="170"/>
    </location>
</feature>
<dbReference type="STRING" id="354355.SAMN05660816_03029"/>
<keyword evidence="3" id="KW-1185">Reference proteome</keyword>
<dbReference type="AlphaFoldDB" id="A0A1V9E9N2"/>
<dbReference type="RefSeq" id="WP_081203253.1">
    <property type="nucleotide sequence ID" value="NZ_FOCZ01000005.1"/>
</dbReference>
<dbReference type="InterPro" id="IPR050553">
    <property type="entry name" value="Thioredoxin_ResA/DsbE_sf"/>
</dbReference>
<dbReference type="EMBL" id="LVXG01000056">
    <property type="protein sequence ID" value="OQP42837.1"/>
    <property type="molecule type" value="Genomic_DNA"/>
</dbReference>
<evidence type="ECO:0000313" key="2">
    <source>
        <dbReference type="EMBL" id="OQP42837.1"/>
    </source>
</evidence>
<dbReference type="Pfam" id="PF00578">
    <property type="entry name" value="AhpC-TSA"/>
    <property type="match status" value="1"/>
</dbReference>
<evidence type="ECO:0000259" key="1">
    <source>
        <dbReference type="PROSITE" id="PS51352"/>
    </source>
</evidence>
<reference evidence="3" key="1">
    <citation type="submission" date="2016-04" db="EMBL/GenBank/DDBJ databases">
        <authorList>
            <person name="Chen L."/>
            <person name="Zhuang W."/>
            <person name="Wang G."/>
        </authorList>
    </citation>
    <scope>NUCLEOTIDE SEQUENCE [LARGE SCALE GENOMIC DNA]</scope>
    <source>
        <strain evidence="3">17621</strain>
    </source>
</reference>
<dbReference type="PROSITE" id="PS51352">
    <property type="entry name" value="THIOREDOXIN_2"/>
    <property type="match status" value="1"/>
</dbReference>
<dbReference type="GO" id="GO:0016209">
    <property type="term" value="F:antioxidant activity"/>
    <property type="evidence" value="ECO:0007669"/>
    <property type="project" value="InterPro"/>
</dbReference>
<proteinExistence type="predicted"/>
<dbReference type="PANTHER" id="PTHR42852:SF13">
    <property type="entry name" value="PROTEIN DIPZ"/>
    <property type="match status" value="1"/>
</dbReference>
<dbReference type="CDD" id="cd02966">
    <property type="entry name" value="TlpA_like_family"/>
    <property type="match status" value="1"/>
</dbReference>
<dbReference type="Proteomes" id="UP000192610">
    <property type="component" value="Unassembled WGS sequence"/>
</dbReference>
<dbReference type="PANTHER" id="PTHR42852">
    <property type="entry name" value="THIOL:DISULFIDE INTERCHANGE PROTEIN DSBE"/>
    <property type="match status" value="1"/>
</dbReference>
<dbReference type="Gene3D" id="3.40.30.10">
    <property type="entry name" value="Glutaredoxin"/>
    <property type="match status" value="1"/>
</dbReference>
<dbReference type="SUPFAM" id="SSF52833">
    <property type="entry name" value="Thioredoxin-like"/>
    <property type="match status" value="1"/>
</dbReference>
<accession>A0A1V9E9N2</accession>
<evidence type="ECO:0000313" key="3">
    <source>
        <dbReference type="Proteomes" id="UP000192610"/>
    </source>
</evidence>
<dbReference type="InterPro" id="IPR000866">
    <property type="entry name" value="AhpC/TSA"/>
</dbReference>
<gene>
    <name evidence="2" type="ORF">A4H97_11815</name>
</gene>
<organism evidence="2 3">
    <name type="scientific">Niastella yeongjuensis</name>
    <dbReference type="NCBI Taxonomy" id="354355"/>
    <lineage>
        <taxon>Bacteria</taxon>
        <taxon>Pseudomonadati</taxon>
        <taxon>Bacteroidota</taxon>
        <taxon>Chitinophagia</taxon>
        <taxon>Chitinophagales</taxon>
        <taxon>Chitinophagaceae</taxon>
        <taxon>Niastella</taxon>
    </lineage>
</organism>